<name>A0ABD2AV90_VESSQ</name>
<dbReference type="PANTHER" id="PTHR47968:SF13">
    <property type="entry name" value="KINESIN-LIKE PROTEIN KIF19 ISOFORM X1"/>
    <property type="match status" value="1"/>
</dbReference>
<evidence type="ECO:0000256" key="7">
    <source>
        <dbReference type="ARBA" id="ARBA00023212"/>
    </source>
</evidence>
<evidence type="ECO:0000256" key="6">
    <source>
        <dbReference type="ARBA" id="ARBA00023175"/>
    </source>
</evidence>
<evidence type="ECO:0000256" key="8">
    <source>
        <dbReference type="PROSITE-ProRule" id="PRU00283"/>
    </source>
</evidence>
<feature type="region of interest" description="Disordered" evidence="11">
    <location>
        <begin position="661"/>
        <end position="684"/>
    </location>
</feature>
<keyword evidence="5 10" id="KW-0175">Coiled coil</keyword>
<evidence type="ECO:0000256" key="9">
    <source>
        <dbReference type="RuleBase" id="RU000394"/>
    </source>
</evidence>
<dbReference type="EMBL" id="JAUDFV010000139">
    <property type="protein sequence ID" value="KAL2724526.1"/>
    <property type="molecule type" value="Genomic_DNA"/>
</dbReference>
<feature type="compositionally biased region" description="Polar residues" evidence="11">
    <location>
        <begin position="661"/>
        <end position="670"/>
    </location>
</feature>
<feature type="domain" description="Kinesin motor" evidence="12">
    <location>
        <begin position="32"/>
        <end position="363"/>
    </location>
</feature>
<organism evidence="13 14">
    <name type="scientific">Vespula squamosa</name>
    <name type="common">Southern yellow jacket</name>
    <name type="synonym">Wasp</name>
    <dbReference type="NCBI Taxonomy" id="30214"/>
    <lineage>
        <taxon>Eukaryota</taxon>
        <taxon>Metazoa</taxon>
        <taxon>Ecdysozoa</taxon>
        <taxon>Arthropoda</taxon>
        <taxon>Hexapoda</taxon>
        <taxon>Insecta</taxon>
        <taxon>Pterygota</taxon>
        <taxon>Neoptera</taxon>
        <taxon>Endopterygota</taxon>
        <taxon>Hymenoptera</taxon>
        <taxon>Apocrita</taxon>
        <taxon>Aculeata</taxon>
        <taxon>Vespoidea</taxon>
        <taxon>Vespidae</taxon>
        <taxon>Vespinae</taxon>
        <taxon>Vespula</taxon>
    </lineage>
</organism>
<keyword evidence="6 8" id="KW-0505">Motor protein</keyword>
<proteinExistence type="inferred from homology"/>
<feature type="binding site" evidence="8">
    <location>
        <begin position="117"/>
        <end position="124"/>
    </location>
    <ligand>
        <name>ATP</name>
        <dbReference type="ChEBI" id="CHEBI:30616"/>
    </ligand>
</feature>
<dbReference type="Pfam" id="PF00225">
    <property type="entry name" value="Kinesin"/>
    <property type="match status" value="1"/>
</dbReference>
<dbReference type="PANTHER" id="PTHR47968">
    <property type="entry name" value="CENTROMERE PROTEIN E"/>
    <property type="match status" value="1"/>
</dbReference>
<feature type="region of interest" description="Disordered" evidence="11">
    <location>
        <begin position="1"/>
        <end position="24"/>
    </location>
</feature>
<dbReference type="GO" id="GO:0005524">
    <property type="term" value="F:ATP binding"/>
    <property type="evidence" value="ECO:0007669"/>
    <property type="project" value="UniProtKB-UniRule"/>
</dbReference>
<keyword evidence="4 8" id="KW-0067">ATP-binding</keyword>
<evidence type="ECO:0000256" key="2">
    <source>
        <dbReference type="ARBA" id="ARBA00022701"/>
    </source>
</evidence>
<evidence type="ECO:0000259" key="12">
    <source>
        <dbReference type="PROSITE" id="PS50067"/>
    </source>
</evidence>
<accession>A0ABD2AV90</accession>
<evidence type="ECO:0000256" key="3">
    <source>
        <dbReference type="ARBA" id="ARBA00022741"/>
    </source>
</evidence>
<feature type="compositionally biased region" description="Low complexity" evidence="11">
    <location>
        <begin position="1"/>
        <end position="16"/>
    </location>
</feature>
<evidence type="ECO:0000256" key="1">
    <source>
        <dbReference type="ARBA" id="ARBA00004245"/>
    </source>
</evidence>
<dbReference type="SMART" id="SM00129">
    <property type="entry name" value="KISc"/>
    <property type="match status" value="1"/>
</dbReference>
<protein>
    <recommendedName>
        <fullName evidence="9">Kinesin-like protein</fullName>
    </recommendedName>
</protein>
<dbReference type="PROSITE" id="PS50067">
    <property type="entry name" value="KINESIN_MOTOR_2"/>
    <property type="match status" value="1"/>
</dbReference>
<sequence length="755" mass="85590">MTQYSSSGSSSSTSSSGHRDFKDRSSKAIEEKLKVAVRIRPLTSGETGSRTLHAINDKMVMLEEVVGEKLKRSFPRQYLFDVVFGEDATQEAVYEGTTKNLVQDVLNGYNATVFAYGATGAGKTHTMVGTSSDPGIMVRALNDIFLMTQQLLNNVEFTVTMSYVEIYNENIRDLLNPTTGYLELREDSRGRNVQVSGLTEVSTNSTEEVMQLLHKGNKARMVEPTAANETSSRSHALLSVTVRQSSSSVKDSGQRLRTKLKQGRLFMIDLAGSERAKQTQNKGKRLQEGAHINRSLLALSNCIKALSGGARFVNYRDSKLTRLLKDALGGNCRTVMIAHVSPANVHRDESKNTLNYADRANKISNKVERNVLDVSYLHVAQYRDIISDLKSEISRLRNKMKEDRPLDRYDEKEQDGHGSDFRSLREKIVSAFKEQMRLRRKLMELDSHLLGLNIAAEQQHSTISQWESRNNRVYGSSRDSDTDLEDDSLVHQAWAELAEISKEQERYVEMRAATEKELEACRKRSAALEDELPSRINSDEERELLALMLRVHELEADKMMLQSERLVKQHELRRRELLLLRYDRQRQISDEIITRQRRIMEDGRLTLPPDLQNLYALYQQEIQAATYVDSNLADLTFSSLAFGAKLPPISSRLSYDTFNNDSRIPSSSTDSDWDQSPLPPIQEPPDVERVMGPIVQPLISPAVLFPPIPSSNSRNQIRKLRRIASDDSMDSVRFSQGNNMRYNALRRTDEGEMPS</sequence>
<gene>
    <name evidence="13" type="ORF">V1478_009039</name>
</gene>
<dbReference type="PRINTS" id="PR00380">
    <property type="entry name" value="KINESINHEAVY"/>
</dbReference>
<keyword evidence="2 9" id="KW-0493">Microtubule</keyword>
<dbReference type="Gene3D" id="3.40.850.10">
    <property type="entry name" value="Kinesin motor domain"/>
    <property type="match status" value="1"/>
</dbReference>
<keyword evidence="14" id="KW-1185">Reference proteome</keyword>
<dbReference type="InterPro" id="IPR027640">
    <property type="entry name" value="Kinesin-like_fam"/>
</dbReference>
<dbReference type="Proteomes" id="UP001607302">
    <property type="component" value="Unassembled WGS sequence"/>
</dbReference>
<dbReference type="GO" id="GO:0005874">
    <property type="term" value="C:microtubule"/>
    <property type="evidence" value="ECO:0007669"/>
    <property type="project" value="UniProtKB-KW"/>
</dbReference>
<dbReference type="AlphaFoldDB" id="A0ABD2AV90"/>
<evidence type="ECO:0000313" key="14">
    <source>
        <dbReference type="Proteomes" id="UP001607302"/>
    </source>
</evidence>
<dbReference type="GO" id="GO:0003774">
    <property type="term" value="F:cytoskeletal motor activity"/>
    <property type="evidence" value="ECO:0007669"/>
    <property type="project" value="UniProtKB-UniRule"/>
</dbReference>
<dbReference type="SUPFAM" id="SSF52540">
    <property type="entry name" value="P-loop containing nucleoside triphosphate hydrolases"/>
    <property type="match status" value="1"/>
</dbReference>
<comment type="similarity">
    <text evidence="8 9">Belongs to the TRAFAC class myosin-kinesin ATPase superfamily. Kinesin family.</text>
</comment>
<dbReference type="InterPro" id="IPR001752">
    <property type="entry name" value="Kinesin_motor_dom"/>
</dbReference>
<dbReference type="InterPro" id="IPR019821">
    <property type="entry name" value="Kinesin_motor_CS"/>
</dbReference>
<evidence type="ECO:0000256" key="4">
    <source>
        <dbReference type="ARBA" id="ARBA00022840"/>
    </source>
</evidence>
<keyword evidence="7" id="KW-0206">Cytoskeleton</keyword>
<comment type="caution">
    <text evidence="13">The sequence shown here is derived from an EMBL/GenBank/DDBJ whole genome shotgun (WGS) entry which is preliminary data.</text>
</comment>
<keyword evidence="3 8" id="KW-0547">Nucleotide-binding</keyword>
<keyword evidence="7" id="KW-0963">Cytoplasm</keyword>
<evidence type="ECO:0000256" key="11">
    <source>
        <dbReference type="SAM" id="MobiDB-lite"/>
    </source>
</evidence>
<dbReference type="PROSITE" id="PS00411">
    <property type="entry name" value="KINESIN_MOTOR_1"/>
    <property type="match status" value="1"/>
</dbReference>
<evidence type="ECO:0000256" key="5">
    <source>
        <dbReference type="ARBA" id="ARBA00023054"/>
    </source>
</evidence>
<evidence type="ECO:0000256" key="10">
    <source>
        <dbReference type="SAM" id="Coils"/>
    </source>
</evidence>
<feature type="compositionally biased region" description="Basic and acidic residues" evidence="11">
    <location>
        <begin position="746"/>
        <end position="755"/>
    </location>
</feature>
<dbReference type="InterPro" id="IPR036961">
    <property type="entry name" value="Kinesin_motor_dom_sf"/>
</dbReference>
<reference evidence="13 14" key="1">
    <citation type="journal article" date="2024" name="Ann. Entomol. Soc. Am.">
        <title>Genomic analyses of the southern and eastern yellowjacket wasps (Hymenoptera: Vespidae) reveal evolutionary signatures of social life.</title>
        <authorList>
            <person name="Catto M.A."/>
            <person name="Caine P.B."/>
            <person name="Orr S.E."/>
            <person name="Hunt B.G."/>
            <person name="Goodisman M.A.D."/>
        </authorList>
    </citation>
    <scope>NUCLEOTIDE SEQUENCE [LARGE SCALE GENOMIC DNA]</scope>
    <source>
        <strain evidence="13">233</strain>
        <tissue evidence="13">Head and thorax</tissue>
    </source>
</reference>
<feature type="region of interest" description="Disordered" evidence="11">
    <location>
        <begin position="728"/>
        <end position="755"/>
    </location>
</feature>
<feature type="coiled-coil region" evidence="10">
    <location>
        <begin position="511"/>
        <end position="557"/>
    </location>
</feature>
<dbReference type="InterPro" id="IPR027417">
    <property type="entry name" value="P-loop_NTPase"/>
</dbReference>
<comment type="subcellular location">
    <subcellularLocation>
        <location evidence="1">Cytoplasm</location>
        <location evidence="1">Cytoskeleton</location>
    </subcellularLocation>
</comment>
<evidence type="ECO:0000313" key="13">
    <source>
        <dbReference type="EMBL" id="KAL2724526.1"/>
    </source>
</evidence>